<sequence>MGNVCSISISMDNMISGCWAATGGQATYVCEFEEKFDAVKLALEDLKDFRNDMKRKIGTFEEQRLEQLDQVRRWFSRVEDVETEASQLIKDGTTEIQKLCLGGYCSRNCISSYRLGKKLAKKVEDLNNLRSTRLFDMVADRLPPASVDERPSEPTVGMMSTFNKVWSCLGEEQVGIIGLYGLGGVGKTTLLTQINNEFLKTTHDFDVVIWAVVSRDPDFPKVQDEIGKKVGFCDGLWRNKSKDEKAIDIFRALRKKRFVLLLDDIWEPVNLSVLGVPVPNEEYKSKLVFTTRSEDACRQMEAQKNIKVECLAWQESWDLFQKKVGQDALDSHAEIPMLAEMVAKECCGLPLALVIIGRAMACKKTTEEWNYAIKVLQGAASIFPEAPEFTRWVSAKRISLMENRIEKLTRAPPCPNLLTLFLDHNNLRKITNGFFQFMPDLRVLSLSRNRRLTEIPLAFCNLVSLQCLDLSHTNIRLLPIELKNLQNLKCLNLNFTQILNVIPRHLISSFSLLRVLRMYSCDFSDELTNCSDLSGGNEDLLEELESLMQLHDLSITLERATALLRICDSKLQSCTRDVYLKILYGVTSLNISSLENMKCLEKLCISNCSALESLEIDYVGEEKKLLASYNLHNSMVRSHKCFNSLKHVRIDSCPILKDLTWLIFAPNLIHLGVVFCAKMEKVLMPLGEGENGSPFAKLELLILIDLPELKSIYWKALRVPHLKEIRVSSCPQLKKLPLNSNSTAGCGTVIYGEKYWANELEWEDEGSRHAFLPCFISW</sequence>
<evidence type="ECO:0000256" key="3">
    <source>
        <dbReference type="ARBA" id="ARBA00022737"/>
    </source>
</evidence>
<dbReference type="InterPro" id="IPR002182">
    <property type="entry name" value="NB-ARC"/>
</dbReference>
<keyword evidence="5" id="KW-0611">Plant defense</keyword>
<keyword evidence="2" id="KW-0433">Leucine-rich repeat</keyword>
<evidence type="ECO:0000256" key="4">
    <source>
        <dbReference type="ARBA" id="ARBA00022741"/>
    </source>
</evidence>
<dbReference type="ExpressionAtlas" id="A5BFG1">
    <property type="expression patterns" value="baseline"/>
</dbReference>
<dbReference type="PROSITE" id="PS51450">
    <property type="entry name" value="LRR"/>
    <property type="match status" value="1"/>
</dbReference>
<dbReference type="Pfam" id="PF00931">
    <property type="entry name" value="NB-ARC"/>
    <property type="match status" value="1"/>
</dbReference>
<organism evidence="8">
    <name type="scientific">Vitis vinifera</name>
    <name type="common">Grape</name>
    <dbReference type="NCBI Taxonomy" id="29760"/>
    <lineage>
        <taxon>Eukaryota</taxon>
        <taxon>Viridiplantae</taxon>
        <taxon>Streptophyta</taxon>
        <taxon>Embryophyta</taxon>
        <taxon>Tracheophyta</taxon>
        <taxon>Spermatophyta</taxon>
        <taxon>Magnoliopsida</taxon>
        <taxon>eudicotyledons</taxon>
        <taxon>Gunneridae</taxon>
        <taxon>Pentapetalae</taxon>
        <taxon>rosids</taxon>
        <taxon>Vitales</taxon>
        <taxon>Vitaceae</taxon>
        <taxon>Viteae</taxon>
        <taxon>Vitis</taxon>
    </lineage>
</organism>
<evidence type="ECO:0000256" key="2">
    <source>
        <dbReference type="ARBA" id="ARBA00022614"/>
    </source>
</evidence>
<dbReference type="GO" id="GO:0043531">
    <property type="term" value="F:ADP binding"/>
    <property type="evidence" value="ECO:0007669"/>
    <property type="project" value="InterPro"/>
</dbReference>
<dbReference type="Gene3D" id="1.10.8.430">
    <property type="entry name" value="Helical domain of apoptotic protease-activating factors"/>
    <property type="match status" value="1"/>
</dbReference>
<evidence type="ECO:0000256" key="1">
    <source>
        <dbReference type="ARBA" id="ARBA00008894"/>
    </source>
</evidence>
<reference evidence="8" key="1">
    <citation type="journal article" date="2007" name="PLoS ONE">
        <title>The first genome sequence of an elite grapevine cultivar (Pinot noir Vitis vinifera L.): coping with a highly heterozygous genome.</title>
        <authorList>
            <person name="Velasco R."/>
            <person name="Zharkikh A."/>
            <person name="Troggio M."/>
            <person name="Cartwright D.A."/>
            <person name="Cestaro A."/>
            <person name="Pruss D."/>
            <person name="Pindo M."/>
            <person name="FitzGerald L.M."/>
            <person name="Vezzulli S."/>
            <person name="Reid J."/>
            <person name="Malacarne G."/>
            <person name="Iliev D."/>
            <person name="Coppola G."/>
            <person name="Wardell B."/>
            <person name="Micheletti D."/>
            <person name="Macalma T."/>
            <person name="Facci M."/>
            <person name="Mitchell J.T."/>
            <person name="Perazzolli M."/>
            <person name="Eldredge G."/>
            <person name="Gatto P."/>
            <person name="Oyzerski R."/>
            <person name="Moretto M."/>
            <person name="Gutin N."/>
            <person name="Stefanini M."/>
            <person name="Chen Y."/>
            <person name="Segala C."/>
            <person name="Davenport C."/>
            <person name="Dematte L."/>
            <person name="Mraz A."/>
            <person name="Battilana J."/>
            <person name="Stormo K."/>
            <person name="Costa F."/>
            <person name="Tao Q."/>
            <person name="Si-Ammour A."/>
            <person name="Harkins T."/>
            <person name="Lackey A."/>
            <person name="Perbost C."/>
            <person name="Taillon B."/>
            <person name="Stella A."/>
            <person name="Solovyev V."/>
            <person name="Fawcett J.A."/>
            <person name="Sterck L."/>
            <person name="Vandepoele K."/>
            <person name="Grando S.M."/>
            <person name="Toppo S."/>
            <person name="Moser C."/>
            <person name="Lanchbury J."/>
            <person name="Bogden R."/>
            <person name="Skolnick M."/>
            <person name="Sgaramella V."/>
            <person name="Bhatnagar S.K."/>
            <person name="Fontana P."/>
            <person name="Gutin A."/>
            <person name="Van de Peer Y."/>
            <person name="Salamini F."/>
            <person name="Viola R."/>
        </authorList>
    </citation>
    <scope>NUCLEOTIDE SEQUENCE</scope>
</reference>
<accession>A5BFG1</accession>
<dbReference type="AlphaFoldDB" id="A5BFG1"/>
<dbReference type="GO" id="GO:0006952">
    <property type="term" value="P:defense response"/>
    <property type="evidence" value="ECO:0007669"/>
    <property type="project" value="UniProtKB-KW"/>
</dbReference>
<dbReference type="InterPro" id="IPR003591">
    <property type="entry name" value="Leu-rich_rpt_typical-subtyp"/>
</dbReference>
<feature type="domain" description="NB-ARC" evidence="7">
    <location>
        <begin position="161"/>
        <end position="328"/>
    </location>
</feature>
<dbReference type="PRINTS" id="PR00364">
    <property type="entry name" value="DISEASERSIST"/>
</dbReference>
<dbReference type="InterPro" id="IPR001611">
    <property type="entry name" value="Leu-rich_rpt"/>
</dbReference>
<dbReference type="SUPFAM" id="SSF52058">
    <property type="entry name" value="L domain-like"/>
    <property type="match status" value="1"/>
</dbReference>
<dbReference type="EMBL" id="AM457649">
    <property type="protein sequence ID" value="CAN76822.1"/>
    <property type="molecule type" value="Genomic_DNA"/>
</dbReference>
<dbReference type="Pfam" id="PF13855">
    <property type="entry name" value="LRR_8"/>
    <property type="match status" value="1"/>
</dbReference>
<gene>
    <name evidence="8" type="ORF">VITISV_017286</name>
</gene>
<proteinExistence type="inferred from homology"/>
<keyword evidence="6" id="KW-0067">ATP-binding</keyword>
<dbReference type="GO" id="GO:0005524">
    <property type="term" value="F:ATP binding"/>
    <property type="evidence" value="ECO:0007669"/>
    <property type="project" value="UniProtKB-KW"/>
</dbReference>
<keyword evidence="3" id="KW-0677">Repeat</keyword>
<dbReference type="InterPro" id="IPR050905">
    <property type="entry name" value="Plant_NBS-LRR"/>
</dbReference>
<dbReference type="PANTHER" id="PTHR33463:SF220">
    <property type="entry name" value="NB-ARC DOMAIN-CONTAINING PROTEIN"/>
    <property type="match status" value="1"/>
</dbReference>
<dbReference type="PANTHER" id="PTHR33463">
    <property type="entry name" value="NB-ARC DOMAIN-CONTAINING PROTEIN-RELATED"/>
    <property type="match status" value="1"/>
</dbReference>
<dbReference type="SUPFAM" id="SSF52540">
    <property type="entry name" value="P-loop containing nucleoside triphosphate hydrolases"/>
    <property type="match status" value="1"/>
</dbReference>
<dbReference type="InterPro" id="IPR027417">
    <property type="entry name" value="P-loop_NTPase"/>
</dbReference>
<dbReference type="Gene3D" id="3.80.10.10">
    <property type="entry name" value="Ribonuclease Inhibitor"/>
    <property type="match status" value="2"/>
</dbReference>
<evidence type="ECO:0000259" key="7">
    <source>
        <dbReference type="Pfam" id="PF00931"/>
    </source>
</evidence>
<dbReference type="FunFam" id="3.40.50.300:FF:001091">
    <property type="entry name" value="Probable disease resistance protein At1g61300"/>
    <property type="match status" value="1"/>
</dbReference>
<name>A5BFG1_VITVI</name>
<dbReference type="SMART" id="SM00369">
    <property type="entry name" value="LRR_TYP"/>
    <property type="match status" value="4"/>
</dbReference>
<dbReference type="FunFam" id="1.10.8.430:FF:000003">
    <property type="entry name" value="Probable disease resistance protein At5g66910"/>
    <property type="match status" value="1"/>
</dbReference>
<dbReference type="InterPro" id="IPR042197">
    <property type="entry name" value="Apaf_helical"/>
</dbReference>
<evidence type="ECO:0000256" key="6">
    <source>
        <dbReference type="ARBA" id="ARBA00022840"/>
    </source>
</evidence>
<protein>
    <recommendedName>
        <fullName evidence="7">NB-ARC domain-containing protein</fullName>
    </recommendedName>
</protein>
<dbReference type="Gene3D" id="3.40.50.300">
    <property type="entry name" value="P-loop containing nucleotide triphosphate hydrolases"/>
    <property type="match status" value="1"/>
</dbReference>
<evidence type="ECO:0000313" key="8">
    <source>
        <dbReference type="EMBL" id="CAN76822.1"/>
    </source>
</evidence>
<comment type="similarity">
    <text evidence="1">Belongs to the disease resistance NB-LRR family.</text>
</comment>
<evidence type="ECO:0000256" key="5">
    <source>
        <dbReference type="ARBA" id="ARBA00022821"/>
    </source>
</evidence>
<dbReference type="InterPro" id="IPR032675">
    <property type="entry name" value="LRR_dom_sf"/>
</dbReference>
<keyword evidence="4" id="KW-0547">Nucleotide-binding</keyword>